<comment type="subcellular location">
    <subcellularLocation>
        <location evidence="1">Cell membrane</location>
        <topology evidence="1">Multi-pass membrane protein</topology>
    </subcellularLocation>
</comment>
<organism evidence="13 14">
    <name type="scientific">Halosaccharopolyspora lacisalsi</name>
    <dbReference type="NCBI Taxonomy" id="1000566"/>
    <lineage>
        <taxon>Bacteria</taxon>
        <taxon>Bacillati</taxon>
        <taxon>Actinomycetota</taxon>
        <taxon>Actinomycetes</taxon>
        <taxon>Pseudonocardiales</taxon>
        <taxon>Pseudonocardiaceae</taxon>
        <taxon>Halosaccharopolyspora</taxon>
    </lineage>
</organism>
<dbReference type="AlphaFoldDB" id="A0A839E2M5"/>
<dbReference type="PANTHER" id="PTHR43141">
    <property type="entry name" value="CYTOCHROME BD2 SUBUNIT II"/>
    <property type="match status" value="1"/>
</dbReference>
<evidence type="ECO:0000256" key="1">
    <source>
        <dbReference type="ARBA" id="ARBA00004651"/>
    </source>
</evidence>
<dbReference type="GO" id="GO:0016682">
    <property type="term" value="F:oxidoreductase activity, acting on diphenols and related substances as donors, oxygen as acceptor"/>
    <property type="evidence" value="ECO:0007669"/>
    <property type="project" value="TreeGrafter"/>
</dbReference>
<evidence type="ECO:0000256" key="5">
    <source>
        <dbReference type="ARBA" id="ARBA00022617"/>
    </source>
</evidence>
<evidence type="ECO:0000256" key="3">
    <source>
        <dbReference type="ARBA" id="ARBA00022448"/>
    </source>
</evidence>
<keyword evidence="4" id="KW-1003">Cell membrane</keyword>
<keyword evidence="6 12" id="KW-0812">Transmembrane</keyword>
<evidence type="ECO:0000256" key="2">
    <source>
        <dbReference type="ARBA" id="ARBA00007543"/>
    </source>
</evidence>
<dbReference type="GO" id="GO:0019646">
    <property type="term" value="P:aerobic electron transport chain"/>
    <property type="evidence" value="ECO:0007669"/>
    <property type="project" value="TreeGrafter"/>
</dbReference>
<proteinExistence type="inferred from homology"/>
<evidence type="ECO:0000256" key="12">
    <source>
        <dbReference type="SAM" id="Phobius"/>
    </source>
</evidence>
<feature type="transmembrane region" description="Helical" evidence="12">
    <location>
        <begin position="195"/>
        <end position="216"/>
    </location>
</feature>
<sequence length="341" mass="36965">MELQTFWFCVIALLWLGYLFLEGFDFGVGMLLPVLGRGEEQRRVLINTIGPVWDGNEVWVIVAVGSMFAAFPGWYASLLSTAYLPFTVLLLMLIGRGVAFEYRGKVDSPRWRRTWDAVIVLASWVSPLMIGLVLSATVFGLPLDAGGDRVGSPLVILTLPNVIGALAVLGFSLLHGAAFLSLKTEGEIRERSRGLALRYGPVLLLPLAALMLLAQLREGTTWTWVPLVVALVAALAGLARQGRWRDGQAFALQGVALAAVVVTLFGALWPNVLPSTLNPAWSLSVAETASSPYTLMVVSWVAAFGTPAVMVYQGWTYWVFRKRISTAHIPPVHAPSPGGAH</sequence>
<feature type="transmembrane region" description="Helical" evidence="12">
    <location>
        <begin position="114"/>
        <end position="134"/>
    </location>
</feature>
<keyword evidence="11 12" id="KW-0472">Membrane</keyword>
<evidence type="ECO:0000256" key="10">
    <source>
        <dbReference type="ARBA" id="ARBA00023004"/>
    </source>
</evidence>
<evidence type="ECO:0000313" key="14">
    <source>
        <dbReference type="Proteomes" id="UP000569329"/>
    </source>
</evidence>
<feature type="transmembrane region" description="Helical" evidence="12">
    <location>
        <begin position="6"/>
        <end position="35"/>
    </location>
</feature>
<feature type="transmembrane region" description="Helical" evidence="12">
    <location>
        <begin position="154"/>
        <end position="174"/>
    </location>
</feature>
<dbReference type="GO" id="GO:0009055">
    <property type="term" value="F:electron transfer activity"/>
    <property type="evidence" value="ECO:0007669"/>
    <property type="project" value="TreeGrafter"/>
</dbReference>
<feature type="transmembrane region" description="Helical" evidence="12">
    <location>
        <begin position="82"/>
        <end position="102"/>
    </location>
</feature>
<keyword evidence="8" id="KW-0249">Electron transport</keyword>
<dbReference type="Pfam" id="PF02322">
    <property type="entry name" value="Cyt_bd_oxida_II"/>
    <property type="match status" value="1"/>
</dbReference>
<evidence type="ECO:0000256" key="4">
    <source>
        <dbReference type="ARBA" id="ARBA00022475"/>
    </source>
</evidence>
<evidence type="ECO:0000256" key="9">
    <source>
        <dbReference type="ARBA" id="ARBA00022989"/>
    </source>
</evidence>
<dbReference type="PANTHER" id="PTHR43141:SF5">
    <property type="entry name" value="CYTOCHROME BD-I UBIQUINOL OXIDASE SUBUNIT 2"/>
    <property type="match status" value="1"/>
</dbReference>
<reference evidence="13 14" key="1">
    <citation type="submission" date="2020-07" db="EMBL/GenBank/DDBJ databases">
        <title>Sequencing the genomes of 1000 actinobacteria strains.</title>
        <authorList>
            <person name="Klenk H.-P."/>
        </authorList>
    </citation>
    <scope>NUCLEOTIDE SEQUENCE [LARGE SCALE GENOMIC DNA]</scope>
    <source>
        <strain evidence="13 14">DSM 45975</strain>
    </source>
</reference>
<keyword evidence="10" id="KW-0408">Iron</keyword>
<dbReference type="PIRSF" id="PIRSF000267">
    <property type="entry name" value="Cyt_oxidse_sub2"/>
    <property type="match status" value="1"/>
</dbReference>
<gene>
    <name evidence="13" type="ORF">FHX42_004929</name>
</gene>
<feature type="transmembrane region" description="Helical" evidence="12">
    <location>
        <begin position="222"/>
        <end position="239"/>
    </location>
</feature>
<dbReference type="RefSeq" id="WP_182546699.1">
    <property type="nucleotide sequence ID" value="NZ_JACGWZ010000008.1"/>
</dbReference>
<name>A0A839E2M5_9PSEU</name>
<accession>A0A839E2M5</accession>
<keyword evidence="3" id="KW-0813">Transport</keyword>
<dbReference type="NCBIfam" id="TIGR00203">
    <property type="entry name" value="cydB"/>
    <property type="match status" value="1"/>
</dbReference>
<dbReference type="GO" id="GO:0070069">
    <property type="term" value="C:cytochrome complex"/>
    <property type="evidence" value="ECO:0007669"/>
    <property type="project" value="TreeGrafter"/>
</dbReference>
<comment type="similarity">
    <text evidence="2">Belongs to the cytochrome ubiquinol oxidase subunit 2 family.</text>
</comment>
<feature type="transmembrane region" description="Helical" evidence="12">
    <location>
        <begin position="293"/>
        <end position="315"/>
    </location>
</feature>
<feature type="transmembrane region" description="Helical" evidence="12">
    <location>
        <begin position="251"/>
        <end position="273"/>
    </location>
</feature>
<evidence type="ECO:0000256" key="11">
    <source>
        <dbReference type="ARBA" id="ARBA00023136"/>
    </source>
</evidence>
<evidence type="ECO:0000256" key="7">
    <source>
        <dbReference type="ARBA" id="ARBA00022723"/>
    </source>
</evidence>
<dbReference type="GO" id="GO:0046872">
    <property type="term" value="F:metal ion binding"/>
    <property type="evidence" value="ECO:0007669"/>
    <property type="project" value="UniProtKB-KW"/>
</dbReference>
<keyword evidence="5" id="KW-0349">Heme</keyword>
<dbReference type="EMBL" id="JACGWZ010000008">
    <property type="protein sequence ID" value="MBA8827533.1"/>
    <property type="molecule type" value="Genomic_DNA"/>
</dbReference>
<protein>
    <submittedName>
        <fullName evidence="13">Cytochrome d ubiquinol oxidase subunit II</fullName>
        <ecNumber evidence="13">1.10.3.-</ecNumber>
    </submittedName>
</protein>
<dbReference type="EC" id="1.10.3.-" evidence="13"/>
<comment type="caution">
    <text evidence="13">The sequence shown here is derived from an EMBL/GenBank/DDBJ whole genome shotgun (WGS) entry which is preliminary data.</text>
</comment>
<dbReference type="InterPro" id="IPR003317">
    <property type="entry name" value="Cyt-d_oxidase_su2"/>
</dbReference>
<keyword evidence="7" id="KW-0479">Metal-binding</keyword>
<dbReference type="Proteomes" id="UP000569329">
    <property type="component" value="Unassembled WGS sequence"/>
</dbReference>
<keyword evidence="13" id="KW-0560">Oxidoreductase</keyword>
<keyword evidence="14" id="KW-1185">Reference proteome</keyword>
<evidence type="ECO:0000256" key="8">
    <source>
        <dbReference type="ARBA" id="ARBA00022982"/>
    </source>
</evidence>
<evidence type="ECO:0000256" key="6">
    <source>
        <dbReference type="ARBA" id="ARBA00022692"/>
    </source>
</evidence>
<evidence type="ECO:0000313" key="13">
    <source>
        <dbReference type="EMBL" id="MBA8827533.1"/>
    </source>
</evidence>
<keyword evidence="9 12" id="KW-1133">Transmembrane helix</keyword>
<dbReference type="GO" id="GO:0005886">
    <property type="term" value="C:plasma membrane"/>
    <property type="evidence" value="ECO:0007669"/>
    <property type="project" value="UniProtKB-SubCell"/>
</dbReference>